<gene>
    <name evidence="1" type="ORF">PAXINDRAFT_17623</name>
</gene>
<proteinExistence type="predicted"/>
<keyword evidence="2" id="KW-1185">Reference proteome</keyword>
<name>A0A0C9TN80_PAXIN</name>
<dbReference type="EMBL" id="KN819480">
    <property type="protein sequence ID" value="KIJ09287.1"/>
    <property type="molecule type" value="Genomic_DNA"/>
</dbReference>
<evidence type="ECO:0000313" key="2">
    <source>
        <dbReference type="Proteomes" id="UP000053647"/>
    </source>
</evidence>
<dbReference type="Gene3D" id="3.10.129.110">
    <property type="entry name" value="Polyketide synthase dehydratase"/>
    <property type="match status" value="1"/>
</dbReference>
<evidence type="ECO:0000313" key="1">
    <source>
        <dbReference type="EMBL" id="KIJ09287.1"/>
    </source>
</evidence>
<accession>A0A0C9TN80</accession>
<organism evidence="1 2">
    <name type="scientific">Paxillus involutus ATCC 200175</name>
    <dbReference type="NCBI Taxonomy" id="664439"/>
    <lineage>
        <taxon>Eukaryota</taxon>
        <taxon>Fungi</taxon>
        <taxon>Dikarya</taxon>
        <taxon>Basidiomycota</taxon>
        <taxon>Agaricomycotina</taxon>
        <taxon>Agaricomycetes</taxon>
        <taxon>Agaricomycetidae</taxon>
        <taxon>Boletales</taxon>
        <taxon>Paxilineae</taxon>
        <taxon>Paxillaceae</taxon>
        <taxon>Paxillus</taxon>
    </lineage>
</organism>
<dbReference type="Proteomes" id="UP000053647">
    <property type="component" value="Unassembled WGS sequence"/>
</dbReference>
<dbReference type="AlphaFoldDB" id="A0A0C9TN80"/>
<dbReference type="InterPro" id="IPR042104">
    <property type="entry name" value="PKS_dehydratase_sf"/>
</dbReference>
<reference evidence="1 2" key="1">
    <citation type="submission" date="2014-06" db="EMBL/GenBank/DDBJ databases">
        <authorList>
            <consortium name="DOE Joint Genome Institute"/>
            <person name="Kuo A."/>
            <person name="Kohler A."/>
            <person name="Nagy L.G."/>
            <person name="Floudas D."/>
            <person name="Copeland A."/>
            <person name="Barry K.W."/>
            <person name="Cichocki N."/>
            <person name="Veneault-Fourrey C."/>
            <person name="LaButti K."/>
            <person name="Lindquist E.A."/>
            <person name="Lipzen A."/>
            <person name="Lundell T."/>
            <person name="Morin E."/>
            <person name="Murat C."/>
            <person name="Sun H."/>
            <person name="Tunlid A."/>
            <person name="Henrissat B."/>
            <person name="Grigoriev I.V."/>
            <person name="Hibbett D.S."/>
            <person name="Martin F."/>
            <person name="Nordberg H.P."/>
            <person name="Cantor M.N."/>
            <person name="Hua S.X."/>
        </authorList>
    </citation>
    <scope>NUCLEOTIDE SEQUENCE [LARGE SCALE GENOMIC DNA]</scope>
    <source>
        <strain evidence="1 2">ATCC 200175</strain>
    </source>
</reference>
<protein>
    <submittedName>
        <fullName evidence="1">Uncharacterized protein</fullName>
    </submittedName>
</protein>
<sequence length="73" mass="8267">MLPHVQRTSWTWNGVRGHVDGLNETDYNTHPVILDAVFQRSAGLWERGGEGPDKNVYLPHSLKRQAKPGVYGR</sequence>
<dbReference type="HOGENOM" id="CLU_2705533_0_0_1"/>
<reference evidence="2" key="2">
    <citation type="submission" date="2015-01" db="EMBL/GenBank/DDBJ databases">
        <title>Evolutionary Origins and Diversification of the Mycorrhizal Mutualists.</title>
        <authorList>
            <consortium name="DOE Joint Genome Institute"/>
            <consortium name="Mycorrhizal Genomics Consortium"/>
            <person name="Kohler A."/>
            <person name="Kuo A."/>
            <person name="Nagy L.G."/>
            <person name="Floudas D."/>
            <person name="Copeland A."/>
            <person name="Barry K.W."/>
            <person name="Cichocki N."/>
            <person name="Veneault-Fourrey C."/>
            <person name="LaButti K."/>
            <person name="Lindquist E.A."/>
            <person name="Lipzen A."/>
            <person name="Lundell T."/>
            <person name="Morin E."/>
            <person name="Murat C."/>
            <person name="Riley R."/>
            <person name="Ohm R."/>
            <person name="Sun H."/>
            <person name="Tunlid A."/>
            <person name="Henrissat B."/>
            <person name="Grigoriev I.V."/>
            <person name="Hibbett D.S."/>
            <person name="Martin F."/>
        </authorList>
    </citation>
    <scope>NUCLEOTIDE SEQUENCE [LARGE SCALE GENOMIC DNA]</scope>
    <source>
        <strain evidence="2">ATCC 200175</strain>
    </source>
</reference>